<protein>
    <recommendedName>
        <fullName evidence="4">Probable quinone oxidoreductase</fullName>
    </recommendedName>
    <alternativeName>
        <fullName evidence="3">NADPH:quinone reductase</fullName>
    </alternativeName>
</protein>
<dbReference type="InterPro" id="IPR013149">
    <property type="entry name" value="ADH-like_C"/>
</dbReference>
<keyword evidence="5" id="KW-0479">Metal-binding</keyword>
<evidence type="ECO:0000256" key="3">
    <source>
        <dbReference type="ARBA" id="ARBA00043088"/>
    </source>
</evidence>
<evidence type="ECO:0000256" key="2">
    <source>
        <dbReference type="ARBA" id="ARBA00023002"/>
    </source>
</evidence>
<dbReference type="GO" id="GO:0003960">
    <property type="term" value="F:quinone reductase (NADPH) activity"/>
    <property type="evidence" value="ECO:0007669"/>
    <property type="project" value="InterPro"/>
</dbReference>
<dbReference type="GO" id="GO:0008270">
    <property type="term" value="F:zinc ion binding"/>
    <property type="evidence" value="ECO:0007669"/>
    <property type="project" value="InterPro"/>
</dbReference>
<dbReference type="AlphaFoldDB" id="A0A8H4LV90"/>
<dbReference type="PANTHER" id="PTHR48106">
    <property type="entry name" value="QUINONE OXIDOREDUCTASE PIG3-RELATED"/>
    <property type="match status" value="1"/>
</dbReference>
<dbReference type="InterPro" id="IPR047618">
    <property type="entry name" value="QOR-like"/>
</dbReference>
<dbReference type="GO" id="GO:0070402">
    <property type="term" value="F:NADPH binding"/>
    <property type="evidence" value="ECO:0007669"/>
    <property type="project" value="TreeGrafter"/>
</dbReference>
<dbReference type="CDD" id="cd05286">
    <property type="entry name" value="QOR2"/>
    <property type="match status" value="1"/>
</dbReference>
<dbReference type="InterPro" id="IPR011032">
    <property type="entry name" value="GroES-like_sf"/>
</dbReference>
<reference evidence="7 8" key="1">
    <citation type="journal article" date="2020" name="Genome Biol. Evol.">
        <title>A new high-quality draft genome assembly of the Chinese cordyceps Ophiocordyceps sinensis.</title>
        <authorList>
            <person name="Shu R."/>
            <person name="Zhang J."/>
            <person name="Meng Q."/>
            <person name="Zhang H."/>
            <person name="Zhou G."/>
            <person name="Li M."/>
            <person name="Wu P."/>
            <person name="Zhao Y."/>
            <person name="Chen C."/>
            <person name="Qin Q."/>
        </authorList>
    </citation>
    <scope>NUCLEOTIDE SEQUENCE [LARGE SCALE GENOMIC DNA]</scope>
    <source>
        <strain evidence="7 8">IOZ07</strain>
    </source>
</reference>
<dbReference type="OrthoDB" id="48317at2759"/>
<comment type="cofactor">
    <cofactor evidence="5">
        <name>Zn(2+)</name>
        <dbReference type="ChEBI" id="CHEBI:29105"/>
    </cofactor>
</comment>
<proteinExistence type="inferred from homology"/>
<dbReference type="PROSITE" id="PS01162">
    <property type="entry name" value="QOR_ZETA_CRYSTAL"/>
    <property type="match status" value="1"/>
</dbReference>
<evidence type="ECO:0000313" key="7">
    <source>
        <dbReference type="EMBL" id="KAF4506113.1"/>
    </source>
</evidence>
<dbReference type="GO" id="GO:0035925">
    <property type="term" value="F:mRNA 3'-UTR AU-rich region binding"/>
    <property type="evidence" value="ECO:0007669"/>
    <property type="project" value="TreeGrafter"/>
</dbReference>
<keyword evidence="8" id="KW-1185">Reference proteome</keyword>
<dbReference type="FunFam" id="3.40.50.720:FF:000053">
    <property type="entry name" value="Quinone oxidoreductase 1"/>
    <property type="match status" value="1"/>
</dbReference>
<evidence type="ECO:0000256" key="4">
    <source>
        <dbReference type="ARBA" id="ARBA00070796"/>
    </source>
</evidence>
<evidence type="ECO:0000313" key="8">
    <source>
        <dbReference type="Proteomes" id="UP000557566"/>
    </source>
</evidence>
<name>A0A8H4LV90_9HYPO</name>
<evidence type="ECO:0000256" key="5">
    <source>
        <dbReference type="RuleBase" id="RU361277"/>
    </source>
</evidence>
<dbReference type="Pfam" id="PF08240">
    <property type="entry name" value="ADH_N"/>
    <property type="match status" value="1"/>
</dbReference>
<dbReference type="PANTHER" id="PTHR48106:SF13">
    <property type="entry name" value="QUINONE OXIDOREDUCTASE-RELATED"/>
    <property type="match status" value="1"/>
</dbReference>
<accession>A0A8H4LV90</accession>
<gene>
    <name evidence="7" type="ORF">G6O67_006230</name>
</gene>
<sequence>MSAPSSLPSTAKAVQMAKTGGVDVFEYKDVPVPSAPGPGQLLVRNRFAGVNYRDTYFRTGLYAAPVLPLILGHEAAGEVVAAAPDASPDFPPGTRVAYIANGGTYAEYTVVSAATAVAVPDGLELDKAAAVLLQGLTAWIFIREAANVQPGQWTLVHAAAGGVGLLLVQMLRIVGAKVIGTASSEEKRELARKNGAGWTLDSRSDDMVARVKEITDGHGVDVIFDGVGKATFDAGLEMIAIKGHFISFGNASGAVPPVNILQLGPKNIKLMRPGLFGYVAERKDMERYTSELFDLVTSSQLNVVIHDVYPLKDVARAHTDIESRKTSGKLLIKCD</sequence>
<dbReference type="InterPro" id="IPR020843">
    <property type="entry name" value="ER"/>
</dbReference>
<dbReference type="InterPro" id="IPR002364">
    <property type="entry name" value="Quin_OxRdtase/zeta-crystal_CS"/>
</dbReference>
<keyword evidence="5" id="KW-0862">Zinc</keyword>
<dbReference type="Gene3D" id="3.40.50.720">
    <property type="entry name" value="NAD(P)-binding Rossmann-like Domain"/>
    <property type="match status" value="1"/>
</dbReference>
<feature type="domain" description="Enoyl reductase (ER)" evidence="6">
    <location>
        <begin position="20"/>
        <end position="332"/>
    </location>
</feature>
<dbReference type="InterPro" id="IPR002328">
    <property type="entry name" value="ADH_Zn_CS"/>
</dbReference>
<dbReference type="Gene3D" id="3.90.180.10">
    <property type="entry name" value="Medium-chain alcohol dehydrogenases, catalytic domain"/>
    <property type="match status" value="1"/>
</dbReference>
<keyword evidence="1" id="KW-0521">NADP</keyword>
<dbReference type="EMBL" id="JAAVMX010000007">
    <property type="protein sequence ID" value="KAF4506113.1"/>
    <property type="molecule type" value="Genomic_DNA"/>
</dbReference>
<dbReference type="SMART" id="SM00829">
    <property type="entry name" value="PKS_ER"/>
    <property type="match status" value="1"/>
</dbReference>
<comment type="caution">
    <text evidence="7">The sequence shown here is derived from an EMBL/GenBank/DDBJ whole genome shotgun (WGS) entry which is preliminary data.</text>
</comment>
<comment type="similarity">
    <text evidence="5">Belongs to the zinc-containing alcohol dehydrogenase family.</text>
</comment>
<dbReference type="PROSITE" id="PS00059">
    <property type="entry name" value="ADH_ZINC"/>
    <property type="match status" value="1"/>
</dbReference>
<dbReference type="GO" id="GO:0005829">
    <property type="term" value="C:cytosol"/>
    <property type="evidence" value="ECO:0007669"/>
    <property type="project" value="TreeGrafter"/>
</dbReference>
<keyword evidence="2" id="KW-0560">Oxidoreductase</keyword>
<dbReference type="SUPFAM" id="SSF50129">
    <property type="entry name" value="GroES-like"/>
    <property type="match status" value="1"/>
</dbReference>
<dbReference type="Proteomes" id="UP000557566">
    <property type="component" value="Unassembled WGS sequence"/>
</dbReference>
<evidence type="ECO:0000259" key="6">
    <source>
        <dbReference type="SMART" id="SM00829"/>
    </source>
</evidence>
<dbReference type="InterPro" id="IPR036291">
    <property type="entry name" value="NAD(P)-bd_dom_sf"/>
</dbReference>
<dbReference type="SUPFAM" id="SSF51735">
    <property type="entry name" value="NAD(P)-binding Rossmann-fold domains"/>
    <property type="match status" value="1"/>
</dbReference>
<dbReference type="Pfam" id="PF00107">
    <property type="entry name" value="ADH_zinc_N"/>
    <property type="match status" value="1"/>
</dbReference>
<dbReference type="InterPro" id="IPR013154">
    <property type="entry name" value="ADH-like_N"/>
</dbReference>
<organism evidence="7 8">
    <name type="scientific">Ophiocordyceps sinensis</name>
    <dbReference type="NCBI Taxonomy" id="72228"/>
    <lineage>
        <taxon>Eukaryota</taxon>
        <taxon>Fungi</taxon>
        <taxon>Dikarya</taxon>
        <taxon>Ascomycota</taxon>
        <taxon>Pezizomycotina</taxon>
        <taxon>Sordariomycetes</taxon>
        <taxon>Hypocreomycetidae</taxon>
        <taxon>Hypocreales</taxon>
        <taxon>Ophiocordycipitaceae</taxon>
        <taxon>Ophiocordyceps</taxon>
    </lineage>
</organism>
<evidence type="ECO:0000256" key="1">
    <source>
        <dbReference type="ARBA" id="ARBA00022857"/>
    </source>
</evidence>